<keyword evidence="2" id="KW-1185">Reference proteome</keyword>
<accession>A0AA39P812</accession>
<reference evidence="1" key="1">
    <citation type="submission" date="2023-06" db="EMBL/GenBank/DDBJ databases">
        <authorList>
            <consortium name="Lawrence Berkeley National Laboratory"/>
            <person name="Ahrendt S."/>
            <person name="Sahu N."/>
            <person name="Indic B."/>
            <person name="Wong-Bajracharya J."/>
            <person name="Merenyi Z."/>
            <person name="Ke H.-M."/>
            <person name="Monk M."/>
            <person name="Kocsube S."/>
            <person name="Drula E."/>
            <person name="Lipzen A."/>
            <person name="Balint B."/>
            <person name="Henrissat B."/>
            <person name="Andreopoulos B."/>
            <person name="Martin F.M."/>
            <person name="Harder C.B."/>
            <person name="Rigling D."/>
            <person name="Ford K.L."/>
            <person name="Foster G.D."/>
            <person name="Pangilinan J."/>
            <person name="Papanicolaou A."/>
            <person name="Barry K."/>
            <person name="LaButti K."/>
            <person name="Viragh M."/>
            <person name="Koriabine M."/>
            <person name="Yan M."/>
            <person name="Riley R."/>
            <person name="Champramary S."/>
            <person name="Plett K.L."/>
            <person name="Tsai I.J."/>
            <person name="Slot J."/>
            <person name="Sipos G."/>
            <person name="Plett J."/>
            <person name="Nagy L.G."/>
            <person name="Grigoriev I.V."/>
        </authorList>
    </citation>
    <scope>NUCLEOTIDE SEQUENCE</scope>
    <source>
        <strain evidence="1">ICMP 16352</strain>
    </source>
</reference>
<dbReference type="AlphaFoldDB" id="A0AA39P812"/>
<evidence type="ECO:0000313" key="2">
    <source>
        <dbReference type="Proteomes" id="UP001175227"/>
    </source>
</evidence>
<dbReference type="Proteomes" id="UP001175227">
    <property type="component" value="Unassembled WGS sequence"/>
</dbReference>
<comment type="caution">
    <text evidence="1">The sequence shown here is derived from an EMBL/GenBank/DDBJ whole genome shotgun (WGS) entry which is preliminary data.</text>
</comment>
<organism evidence="1 2">
    <name type="scientific">Armillaria novae-zelandiae</name>
    <dbReference type="NCBI Taxonomy" id="153914"/>
    <lineage>
        <taxon>Eukaryota</taxon>
        <taxon>Fungi</taxon>
        <taxon>Dikarya</taxon>
        <taxon>Basidiomycota</taxon>
        <taxon>Agaricomycotina</taxon>
        <taxon>Agaricomycetes</taxon>
        <taxon>Agaricomycetidae</taxon>
        <taxon>Agaricales</taxon>
        <taxon>Marasmiineae</taxon>
        <taxon>Physalacriaceae</taxon>
        <taxon>Armillaria</taxon>
    </lineage>
</organism>
<protein>
    <submittedName>
        <fullName evidence="1">Uncharacterized protein</fullName>
    </submittedName>
</protein>
<gene>
    <name evidence="1" type="ORF">IW261DRAFT_1480120</name>
</gene>
<sequence length="175" mass="19668">MIYYHFKCRARPPKVKTYSNIRTTVNLYVFSTFSGLRSSPRVLWPRQPDIAAEARYFYRRLGSLIAELEIGTIRESLMEPIDVSVTTRVQVHNCDSSCMHTFRARMGASAAQGKSFASPFPDEDLRAGHGGVFPSAGCVWSPLSPAEQDNRKRVRTYACTVQTGEHANGQSFSFH</sequence>
<dbReference type="EMBL" id="JAUEPR010000012">
    <property type="protein sequence ID" value="KAK0479298.1"/>
    <property type="molecule type" value="Genomic_DNA"/>
</dbReference>
<evidence type="ECO:0000313" key="1">
    <source>
        <dbReference type="EMBL" id="KAK0479298.1"/>
    </source>
</evidence>
<proteinExistence type="predicted"/>
<name>A0AA39P812_9AGAR</name>